<dbReference type="Proteomes" id="UP000467148">
    <property type="component" value="Chromosome"/>
</dbReference>
<dbReference type="InterPro" id="IPR023393">
    <property type="entry name" value="START-like_dom_sf"/>
</dbReference>
<dbReference type="RefSeq" id="WP_163745956.1">
    <property type="nucleotide sequence ID" value="NZ_AP022596.1"/>
</dbReference>
<accession>A0A7I7SZK8</accession>
<sequence length="118" mass="13709">MREIGSRRRHQPAPCWAVFEDLCDPHRQPARPWLHLLDDEVEPEIVDAVRPRYVTWSSLWTKRPDASVRFDLAAARGGTDLRWTLFVGDPVPDTGMISHMRQRIGELINANLRYTYGQ</sequence>
<evidence type="ECO:0008006" key="3">
    <source>
        <dbReference type="Google" id="ProtNLM"/>
    </source>
</evidence>
<dbReference type="AlphaFoldDB" id="A0A7I7SZK8"/>
<dbReference type="KEGG" id="mhev:MHEL_03330"/>
<gene>
    <name evidence="1" type="ORF">MHEL_03330</name>
</gene>
<evidence type="ECO:0000313" key="1">
    <source>
        <dbReference type="EMBL" id="BBY62090.1"/>
    </source>
</evidence>
<dbReference type="SUPFAM" id="SSF55961">
    <property type="entry name" value="Bet v1-like"/>
    <property type="match status" value="1"/>
</dbReference>
<protein>
    <recommendedName>
        <fullName evidence="3">Polyketide cyclase</fullName>
    </recommendedName>
</protein>
<reference evidence="1 2" key="1">
    <citation type="journal article" date="2019" name="Emerg. Microbes Infect.">
        <title>Comprehensive subspecies identification of 175 nontuberculous mycobacteria species based on 7547 genomic profiles.</title>
        <authorList>
            <person name="Matsumoto Y."/>
            <person name="Kinjo T."/>
            <person name="Motooka D."/>
            <person name="Nabeya D."/>
            <person name="Jung N."/>
            <person name="Uechi K."/>
            <person name="Horii T."/>
            <person name="Iida T."/>
            <person name="Fujita J."/>
            <person name="Nakamura S."/>
        </authorList>
    </citation>
    <scope>NUCLEOTIDE SEQUENCE [LARGE SCALE GENOMIC DNA]</scope>
    <source>
        <strain evidence="1 2">JCM 30396</strain>
    </source>
</reference>
<dbReference type="Gene3D" id="3.30.530.20">
    <property type="match status" value="1"/>
</dbReference>
<proteinExistence type="predicted"/>
<evidence type="ECO:0000313" key="2">
    <source>
        <dbReference type="Proteomes" id="UP000467148"/>
    </source>
</evidence>
<organism evidence="1 2">
    <name type="scientific">Mycolicibacterium helvum</name>
    <dbReference type="NCBI Taxonomy" id="1534349"/>
    <lineage>
        <taxon>Bacteria</taxon>
        <taxon>Bacillati</taxon>
        <taxon>Actinomycetota</taxon>
        <taxon>Actinomycetes</taxon>
        <taxon>Mycobacteriales</taxon>
        <taxon>Mycobacteriaceae</taxon>
        <taxon>Mycolicibacterium</taxon>
    </lineage>
</organism>
<keyword evidence="2" id="KW-1185">Reference proteome</keyword>
<name>A0A7I7SZK8_9MYCO</name>
<dbReference type="EMBL" id="AP022596">
    <property type="protein sequence ID" value="BBY62090.1"/>
    <property type="molecule type" value="Genomic_DNA"/>
</dbReference>